<evidence type="ECO:0000313" key="3">
    <source>
        <dbReference type="Proteomes" id="UP000828390"/>
    </source>
</evidence>
<gene>
    <name evidence="2" type="ORF">DPMN_079072</name>
</gene>
<reference evidence="2" key="2">
    <citation type="submission" date="2020-11" db="EMBL/GenBank/DDBJ databases">
        <authorList>
            <person name="McCartney M.A."/>
            <person name="Auch B."/>
            <person name="Kono T."/>
            <person name="Mallez S."/>
            <person name="Becker A."/>
            <person name="Gohl D.M."/>
            <person name="Silverstein K.A.T."/>
            <person name="Koren S."/>
            <person name="Bechman K.B."/>
            <person name="Herman A."/>
            <person name="Abrahante J.E."/>
            <person name="Garbe J."/>
        </authorList>
    </citation>
    <scope>NUCLEOTIDE SEQUENCE</scope>
    <source>
        <strain evidence="2">Duluth1</strain>
        <tissue evidence="2">Whole animal</tissue>
    </source>
</reference>
<keyword evidence="3" id="KW-1185">Reference proteome</keyword>
<dbReference type="InterPro" id="IPR036691">
    <property type="entry name" value="Endo/exonu/phosph_ase_sf"/>
</dbReference>
<dbReference type="EMBL" id="JAIWYP010000015">
    <property type="protein sequence ID" value="KAH3704017.1"/>
    <property type="molecule type" value="Genomic_DNA"/>
</dbReference>
<name>A0A9D3YNE5_DREPO</name>
<reference evidence="2" key="1">
    <citation type="journal article" date="2019" name="bioRxiv">
        <title>The Genome of the Zebra Mussel, Dreissena polymorpha: A Resource for Invasive Species Research.</title>
        <authorList>
            <person name="McCartney M.A."/>
            <person name="Auch B."/>
            <person name="Kono T."/>
            <person name="Mallez S."/>
            <person name="Zhang Y."/>
            <person name="Obille A."/>
            <person name="Becker A."/>
            <person name="Abrahante J.E."/>
            <person name="Garbe J."/>
            <person name="Badalamenti J.P."/>
            <person name="Herman A."/>
            <person name="Mangelson H."/>
            <person name="Liachko I."/>
            <person name="Sullivan S."/>
            <person name="Sone E.D."/>
            <person name="Koren S."/>
            <person name="Silverstein K.A.T."/>
            <person name="Beckman K.B."/>
            <person name="Gohl D.M."/>
        </authorList>
    </citation>
    <scope>NUCLEOTIDE SEQUENCE</scope>
    <source>
        <strain evidence="2">Duluth1</strain>
        <tissue evidence="2">Whole animal</tissue>
    </source>
</reference>
<sequence>MPGPGFCKDTPSEHSDNASPINPHHSDTKNTARNSSRTSLRLTTLNVKNVKSNLVFVQDLLKNCDICCIQEHWLFQFQLPQLNDIDENFISHAKGVDYSDPISPYKYREATEVMLS</sequence>
<dbReference type="AlphaFoldDB" id="A0A9D3YNE5"/>
<dbReference type="SUPFAM" id="SSF56219">
    <property type="entry name" value="DNase I-like"/>
    <property type="match status" value="1"/>
</dbReference>
<protein>
    <recommendedName>
        <fullName evidence="4">Endonuclease/exonuclease/phosphatase domain-containing protein</fullName>
    </recommendedName>
</protein>
<feature type="region of interest" description="Disordered" evidence="1">
    <location>
        <begin position="1"/>
        <end position="37"/>
    </location>
</feature>
<organism evidence="2 3">
    <name type="scientific">Dreissena polymorpha</name>
    <name type="common">Zebra mussel</name>
    <name type="synonym">Mytilus polymorpha</name>
    <dbReference type="NCBI Taxonomy" id="45954"/>
    <lineage>
        <taxon>Eukaryota</taxon>
        <taxon>Metazoa</taxon>
        <taxon>Spiralia</taxon>
        <taxon>Lophotrochozoa</taxon>
        <taxon>Mollusca</taxon>
        <taxon>Bivalvia</taxon>
        <taxon>Autobranchia</taxon>
        <taxon>Heteroconchia</taxon>
        <taxon>Euheterodonta</taxon>
        <taxon>Imparidentia</taxon>
        <taxon>Neoheterodontei</taxon>
        <taxon>Myida</taxon>
        <taxon>Dreissenoidea</taxon>
        <taxon>Dreissenidae</taxon>
        <taxon>Dreissena</taxon>
    </lineage>
</organism>
<evidence type="ECO:0008006" key="4">
    <source>
        <dbReference type="Google" id="ProtNLM"/>
    </source>
</evidence>
<evidence type="ECO:0000313" key="2">
    <source>
        <dbReference type="EMBL" id="KAH3704017.1"/>
    </source>
</evidence>
<accession>A0A9D3YNE5</accession>
<dbReference type="Proteomes" id="UP000828390">
    <property type="component" value="Unassembled WGS sequence"/>
</dbReference>
<evidence type="ECO:0000256" key="1">
    <source>
        <dbReference type="SAM" id="MobiDB-lite"/>
    </source>
</evidence>
<proteinExistence type="predicted"/>
<comment type="caution">
    <text evidence="2">The sequence shown here is derived from an EMBL/GenBank/DDBJ whole genome shotgun (WGS) entry which is preliminary data.</text>
</comment>